<accession>A0AAD7GCR4</accession>
<keyword evidence="3" id="KW-1185">Reference proteome</keyword>
<comment type="caution">
    <text evidence="2">The sequence shown here is derived from an EMBL/GenBank/DDBJ whole genome shotgun (WGS) entry which is preliminary data.</text>
</comment>
<feature type="region of interest" description="Disordered" evidence="1">
    <location>
        <begin position="1"/>
        <end position="20"/>
    </location>
</feature>
<proteinExistence type="predicted"/>
<evidence type="ECO:0000313" key="3">
    <source>
        <dbReference type="Proteomes" id="UP001221757"/>
    </source>
</evidence>
<evidence type="ECO:0000313" key="2">
    <source>
        <dbReference type="EMBL" id="KAJ7688345.1"/>
    </source>
</evidence>
<evidence type="ECO:0000256" key="1">
    <source>
        <dbReference type="SAM" id="MobiDB-lite"/>
    </source>
</evidence>
<dbReference type="Gene3D" id="3.30.559.10">
    <property type="entry name" value="Chloramphenicol acetyltransferase-like domain"/>
    <property type="match status" value="2"/>
</dbReference>
<dbReference type="InterPro" id="IPR023213">
    <property type="entry name" value="CAT-like_dom_sf"/>
</dbReference>
<dbReference type="EMBL" id="JARKIE010000079">
    <property type="protein sequence ID" value="KAJ7688345.1"/>
    <property type="molecule type" value="Genomic_DNA"/>
</dbReference>
<protein>
    <submittedName>
        <fullName evidence="2">Uncharacterized protein</fullName>
    </submittedName>
</protein>
<reference evidence="2" key="1">
    <citation type="submission" date="2023-03" db="EMBL/GenBank/DDBJ databases">
        <title>Massive genome expansion in bonnet fungi (Mycena s.s.) driven by repeated elements and novel gene families across ecological guilds.</title>
        <authorList>
            <consortium name="Lawrence Berkeley National Laboratory"/>
            <person name="Harder C.B."/>
            <person name="Miyauchi S."/>
            <person name="Viragh M."/>
            <person name="Kuo A."/>
            <person name="Thoen E."/>
            <person name="Andreopoulos B."/>
            <person name="Lu D."/>
            <person name="Skrede I."/>
            <person name="Drula E."/>
            <person name="Henrissat B."/>
            <person name="Morin E."/>
            <person name="Kohler A."/>
            <person name="Barry K."/>
            <person name="LaButti K."/>
            <person name="Morin E."/>
            <person name="Salamov A."/>
            <person name="Lipzen A."/>
            <person name="Mereny Z."/>
            <person name="Hegedus B."/>
            <person name="Baldrian P."/>
            <person name="Stursova M."/>
            <person name="Weitz H."/>
            <person name="Taylor A."/>
            <person name="Grigoriev I.V."/>
            <person name="Nagy L.G."/>
            <person name="Martin F."/>
            <person name="Kauserud H."/>
        </authorList>
    </citation>
    <scope>NUCLEOTIDE SEQUENCE</scope>
    <source>
        <strain evidence="2">CBHHK067</strain>
    </source>
</reference>
<sequence>MSLSGPPQTGPLHPLSPSAPGRTSQYPLTFFDNTFEQTTFLTGWLVQGAIDTNTLAAALARLTEKWRVLAGRLESIPDSRLWQITVPLGPLPEDYPTYVLTECISEVPLSTYIKIPLEASSESLPQSVFLHTSTPRHNSVWSKGHPLTCWHITHFPASSPRELPYSCIGFARSHGVFDGVGAASIMRALVAEMHGKEWDVPPPPPEGMHSNPIDTTVHKKLAKGKPEYPQVGYSPLGIKGALWLIGWHLRERYWRGSTHRIFIIPKECLSSLVDDVKSEVRRENPSVQVTTGDVFVAWLMKVIYAKGTSPDTVVHCSNFGSFRDLIFKASGESLAAYPHNAFVPLPYPALTVRELNAMTVPEFTLALSRARCALNLDHVVSAHQLMTENRITMPVHPAADETLVMSNVSASRILETDWSPVGSQGTVCSYRFSATPNNLVLANTAYISGRLSDSSTVLDVNFSKARMQNLTAAIEGLKSQARKI</sequence>
<name>A0AAD7GCR4_MYCRO</name>
<dbReference type="AlphaFoldDB" id="A0AAD7GCR4"/>
<dbReference type="Proteomes" id="UP001221757">
    <property type="component" value="Unassembled WGS sequence"/>
</dbReference>
<gene>
    <name evidence="2" type="ORF">B0H17DRAFT_1332077</name>
</gene>
<organism evidence="2 3">
    <name type="scientific">Mycena rosella</name>
    <name type="common">Pink bonnet</name>
    <name type="synonym">Agaricus rosellus</name>
    <dbReference type="NCBI Taxonomy" id="1033263"/>
    <lineage>
        <taxon>Eukaryota</taxon>
        <taxon>Fungi</taxon>
        <taxon>Dikarya</taxon>
        <taxon>Basidiomycota</taxon>
        <taxon>Agaricomycotina</taxon>
        <taxon>Agaricomycetes</taxon>
        <taxon>Agaricomycetidae</taxon>
        <taxon>Agaricales</taxon>
        <taxon>Marasmiineae</taxon>
        <taxon>Mycenaceae</taxon>
        <taxon>Mycena</taxon>
    </lineage>
</organism>